<dbReference type="PANTHER" id="PTHR11439:SF439">
    <property type="entry name" value="REVERSE TRANSCRIPTASE, RNA-DEPENDENT DNA POLYMERASE-RELATED"/>
    <property type="match status" value="1"/>
</dbReference>
<reference evidence="2 3" key="1">
    <citation type="journal article" date="2017" name="Nat. Commun.">
        <title>Genome assembly with in vitro proximity ligation data and whole-genome triplication in lettuce.</title>
        <authorList>
            <person name="Reyes-Chin-Wo S."/>
            <person name="Wang Z."/>
            <person name="Yang X."/>
            <person name="Kozik A."/>
            <person name="Arikit S."/>
            <person name="Song C."/>
            <person name="Xia L."/>
            <person name="Froenicke L."/>
            <person name="Lavelle D.O."/>
            <person name="Truco M.J."/>
            <person name="Xia R."/>
            <person name="Zhu S."/>
            <person name="Xu C."/>
            <person name="Xu H."/>
            <person name="Xu X."/>
            <person name="Cox K."/>
            <person name="Korf I."/>
            <person name="Meyers B.C."/>
            <person name="Michelmore R.W."/>
        </authorList>
    </citation>
    <scope>NUCLEOTIDE SEQUENCE [LARGE SCALE GENOMIC DNA]</scope>
    <source>
        <strain evidence="3">cv. Salinas</strain>
        <tissue evidence="2">Seedlings</tissue>
    </source>
</reference>
<proteinExistence type="predicted"/>
<dbReference type="Pfam" id="PF07727">
    <property type="entry name" value="RVT_2"/>
    <property type="match status" value="1"/>
</dbReference>
<gene>
    <name evidence="2" type="ORF">LSAT_V11C200053520</name>
</gene>
<dbReference type="SUPFAM" id="SSF56672">
    <property type="entry name" value="DNA/RNA polymerases"/>
    <property type="match status" value="1"/>
</dbReference>
<dbReference type="AlphaFoldDB" id="A0A9R1W8L2"/>
<accession>A0A9R1W8L2</accession>
<dbReference type="PANTHER" id="PTHR11439">
    <property type="entry name" value="GAG-POL-RELATED RETROTRANSPOSON"/>
    <property type="match status" value="1"/>
</dbReference>
<keyword evidence="3" id="KW-1185">Reference proteome</keyword>
<feature type="domain" description="Reverse transcriptase Ty1/copia-type" evidence="1">
    <location>
        <begin position="11"/>
        <end position="209"/>
    </location>
</feature>
<dbReference type="EMBL" id="NBSK02000002">
    <property type="protein sequence ID" value="KAJ0220460.1"/>
    <property type="molecule type" value="Genomic_DNA"/>
</dbReference>
<dbReference type="Proteomes" id="UP000235145">
    <property type="component" value="Unassembled WGS sequence"/>
</dbReference>
<comment type="caution">
    <text evidence="2">The sequence shown here is derived from an EMBL/GenBank/DDBJ whole genome shotgun (WGS) entry which is preliminary data.</text>
</comment>
<evidence type="ECO:0000259" key="1">
    <source>
        <dbReference type="Pfam" id="PF07727"/>
    </source>
</evidence>
<sequence>MKREICALEENGVWTLENLPEGKCAIDSKRVYKVKYKHNGDVEWYTTCLVAKGFTQIKGVDHHDTFTLVSKLVTIQTLLAEAVKRDWSIQQLDINNTFLYRDLNEELYMKLRQLFAKEGETKASNNWYQEFTNAILELGFNQSKADHSLFIHCKREGFVVALIYVDDVIILGDNTQKIIKDLDELKYFLRIEVACTSEGLVLSQRKYILDLPANSGLQVYSLSSFPIKQNLKLTKVEAEPQVDASQNCRMVGGCVLIAYYDSDWLGCLFTGKSRNGYLLLLGNAPISWKTKNQSSQLYLGLQRRRSTDPLSLLLVEFYGNLDVNVTGPSLLFCDNQVELHIVTILIFHGRTKHVEMDCYIV</sequence>
<name>A0A9R1W8L2_LACSA</name>
<dbReference type="CDD" id="cd09272">
    <property type="entry name" value="RNase_HI_RT_Ty1"/>
    <property type="match status" value="1"/>
</dbReference>
<dbReference type="InterPro" id="IPR013103">
    <property type="entry name" value="RVT_2"/>
</dbReference>
<organism evidence="2 3">
    <name type="scientific">Lactuca sativa</name>
    <name type="common">Garden lettuce</name>
    <dbReference type="NCBI Taxonomy" id="4236"/>
    <lineage>
        <taxon>Eukaryota</taxon>
        <taxon>Viridiplantae</taxon>
        <taxon>Streptophyta</taxon>
        <taxon>Embryophyta</taxon>
        <taxon>Tracheophyta</taxon>
        <taxon>Spermatophyta</taxon>
        <taxon>Magnoliopsida</taxon>
        <taxon>eudicotyledons</taxon>
        <taxon>Gunneridae</taxon>
        <taxon>Pentapetalae</taxon>
        <taxon>asterids</taxon>
        <taxon>campanulids</taxon>
        <taxon>Asterales</taxon>
        <taxon>Asteraceae</taxon>
        <taxon>Cichorioideae</taxon>
        <taxon>Cichorieae</taxon>
        <taxon>Lactucinae</taxon>
        <taxon>Lactuca</taxon>
    </lineage>
</organism>
<dbReference type="InterPro" id="IPR043502">
    <property type="entry name" value="DNA/RNA_pol_sf"/>
</dbReference>
<evidence type="ECO:0000313" key="2">
    <source>
        <dbReference type="EMBL" id="KAJ0220460.1"/>
    </source>
</evidence>
<evidence type="ECO:0000313" key="3">
    <source>
        <dbReference type="Proteomes" id="UP000235145"/>
    </source>
</evidence>
<protein>
    <recommendedName>
        <fullName evidence="1">Reverse transcriptase Ty1/copia-type domain-containing protein</fullName>
    </recommendedName>
</protein>